<evidence type="ECO:0000313" key="2">
    <source>
        <dbReference type="Proteomes" id="UP000195043"/>
    </source>
</evidence>
<organism evidence="1 2">
    <name type="scientific">Candidatus Enterococcus testudinis</name>
    <dbReference type="NCBI Taxonomy" id="1834191"/>
    <lineage>
        <taxon>Bacteria</taxon>
        <taxon>Bacillati</taxon>
        <taxon>Bacillota</taxon>
        <taxon>Bacilli</taxon>
        <taxon>Lactobacillales</taxon>
        <taxon>Enterococcaceae</taxon>
        <taxon>Enterococcus</taxon>
    </lineage>
</organism>
<dbReference type="Pfam" id="PF06335">
    <property type="entry name" value="DUF1054"/>
    <property type="match status" value="1"/>
</dbReference>
<dbReference type="RefSeq" id="WP_086274617.1">
    <property type="nucleotide sequence ID" value="NZ_NGKU01000001.1"/>
</dbReference>
<dbReference type="SUPFAM" id="SSF142913">
    <property type="entry name" value="YktB/PF0168-like"/>
    <property type="match status" value="1"/>
</dbReference>
<dbReference type="AlphaFoldDB" id="A0A242A6Z6"/>
<dbReference type="EMBL" id="NGKU01000001">
    <property type="protein sequence ID" value="OTN76689.1"/>
    <property type="molecule type" value="Genomic_DNA"/>
</dbReference>
<proteinExistence type="predicted"/>
<dbReference type="Gene3D" id="3.30.930.20">
    <property type="entry name" value="Protein of unknown function DUF1054"/>
    <property type="match status" value="1"/>
</dbReference>
<accession>A0A242A6Z6</accession>
<comment type="caution">
    <text evidence="1">The sequence shown here is derived from an EMBL/GenBank/DDBJ whole genome shotgun (WGS) entry which is preliminary data.</text>
</comment>
<dbReference type="STRING" id="1834191.A5886_001767"/>
<dbReference type="InterPro" id="IPR053707">
    <property type="entry name" value="UPF0637_domain_sf"/>
</dbReference>
<dbReference type="InterPro" id="IPR009403">
    <property type="entry name" value="UPF0637"/>
</dbReference>
<sequence length="204" mass="23332">MLFTKEHFDIFTTDTLEARMAQIRAQIQPVFQQIGDAAIPLFEKECHVPFYLHIAQHRRRTVYPPAETWAGIGPNKRGYKMDAHFQIGINADYVFVWLSVIDQPKNQQTIADAWLDAPDLFSALPADFVLSPDHTRYDVVSISEWPAALSRLKTIKKSECQIGKIFPKEQINEATLSDILAAYEALLPLYMQRHGTKEKESIKS</sequence>
<dbReference type="OrthoDB" id="9812818at2"/>
<name>A0A242A6Z6_9ENTE</name>
<protein>
    <submittedName>
        <fullName evidence="1">Uncharacterized protein</fullName>
    </submittedName>
</protein>
<dbReference type="Proteomes" id="UP000195043">
    <property type="component" value="Unassembled WGS sequence"/>
</dbReference>
<gene>
    <name evidence="1" type="ORF">A5886_001767</name>
</gene>
<evidence type="ECO:0000313" key="1">
    <source>
        <dbReference type="EMBL" id="OTN76689.1"/>
    </source>
</evidence>
<reference evidence="1 2" key="1">
    <citation type="submission" date="2017-05" db="EMBL/GenBank/DDBJ databases">
        <title>The Genome Sequence of Enterococcus sp. 8G7_MSG3316.</title>
        <authorList>
            <consortium name="The Broad Institute Genomics Platform"/>
            <consortium name="The Broad Institute Genomic Center for Infectious Diseases"/>
            <person name="Earl A."/>
            <person name="Manson A."/>
            <person name="Schwartman J."/>
            <person name="Gilmore M."/>
            <person name="Abouelleil A."/>
            <person name="Cao P."/>
            <person name="Chapman S."/>
            <person name="Cusick C."/>
            <person name="Shea T."/>
            <person name="Young S."/>
            <person name="Neafsey D."/>
            <person name="Nusbaum C."/>
            <person name="Birren B."/>
        </authorList>
    </citation>
    <scope>NUCLEOTIDE SEQUENCE [LARGE SCALE GENOMIC DNA]</scope>
    <source>
        <strain evidence="1 2">8G7_MSG3316</strain>
    </source>
</reference>
<keyword evidence="2" id="KW-1185">Reference proteome</keyword>